<comment type="similarity">
    <text evidence="1 5">Belongs to the peptidase S8 family.</text>
</comment>
<dbReference type="InterPro" id="IPR045051">
    <property type="entry name" value="SBT"/>
</dbReference>
<evidence type="ECO:0000259" key="6">
    <source>
        <dbReference type="Pfam" id="PF00082"/>
    </source>
</evidence>
<dbReference type="Pfam" id="PF17766">
    <property type="entry name" value="fn3_6"/>
    <property type="match status" value="1"/>
</dbReference>
<gene>
    <name evidence="10" type="ORF">QFZ36_003220</name>
</gene>
<feature type="active site" description="Charge relay system" evidence="5">
    <location>
        <position position="227"/>
    </location>
</feature>
<dbReference type="Proteomes" id="UP001236806">
    <property type="component" value="Unassembled WGS sequence"/>
</dbReference>
<feature type="domain" description="Subtilisin-like protease fibronectin type-III" evidence="9">
    <location>
        <begin position="751"/>
        <end position="842"/>
    </location>
</feature>
<dbReference type="PANTHER" id="PTHR10795">
    <property type="entry name" value="PROPROTEIN CONVERTASE SUBTILISIN/KEXIN"/>
    <property type="match status" value="1"/>
</dbReference>
<feature type="domain" description="Peptidase S8/S53" evidence="6">
    <location>
        <begin position="218"/>
        <end position="699"/>
    </location>
</feature>
<dbReference type="InterPro" id="IPR003137">
    <property type="entry name" value="PA_domain"/>
</dbReference>
<evidence type="ECO:0000259" key="9">
    <source>
        <dbReference type="Pfam" id="PF17766"/>
    </source>
</evidence>
<evidence type="ECO:0000313" key="10">
    <source>
        <dbReference type="EMBL" id="MDQ0675659.1"/>
    </source>
</evidence>
<dbReference type="CDD" id="cd02120">
    <property type="entry name" value="PA_subtilisin_like"/>
    <property type="match status" value="1"/>
</dbReference>
<sequence length="1071" mass="108744">MTSSVIPRVKTVISGPQPWLGRYLVKGLHVRSTGKSPLRAGGFRKAAALAVGLPLLLTSMAANAAIAAPVGKDVAIGAQNAASAGFADGRYIVVLAGAAAAAYEGETPGLAPTKPQNGRKLDAGSPNYKAYDAHLRQQQRDVAASQGVTPQKQFTAALNGFSAQLTAAQAMELSKDKKVLAVAPDVENAPDYTTTDFLKLTGPDGMWAKQFGGEANAGKGVVVGVIDSGYAPDNPFLQGEPVQPLSGQAQVGVPYRTADGKIAMLKADGTVFEGECQKGEGTGVSFDGSLCNSKVIGARYFADSFLQFVAPENRAPEELISPVDVGSHGTHTATTAAGNANVEQVLDGTSFGKSSGVAPAAKVSVYKICWEDTNPDTGGCYSSASVEAVDAAIKDGVDVLNYSISGNNNSTTDPVALAFLNAAAAGVFVSASAGNSGPTESTVNHSAPWLTTVAASTFPSDLLGTVKVSDGSLYRGASIMKSEVADKPVVVAAAAAAAGAANPNLCGPGSLDAAKVAGKVVVCDRGVVDRTAKSQEVQDKGGVGMILVNLTSSSEDADNHVLPTVHVNAPKSLELKSKLEANPALTVSLVKGDLTGEPPAAAPQVAGFSSRGPSLASGGDLLKPDIAAPGVNVLAGVSTIGNHGAQFGFMSGTSMAAPHIAGFGALVLSKQPQWTPAMVKSAMMTTAYPLVKADGSPNTDPFQGGAGHIDSTRVLDPGLVYNSGIKDWLGFLNGQGVDTGAPQAGTIAARDLNLPSIALGSLVGEVQVKRQLTALVPGMYRPEVNLPGFNVQVEPQSLNFAKSGQTREVTLTIRNVSAPVGKFSTGSLTWKGPRTVSSPIAIRPVDAQIAPSFSFDSATGTGSGTMELVSGSDNPIKVGVEGLAPLSQTAITKTPGEYAPANDAHNALLRVTVPEGASFARLGVQAQSNDVDWDMVVYAPNAAGGLTATQVATASASEFLDLEAPRAGTYYIVANLYSTPDNGAATATVQAVTFAGDAGNLTVDPNPIVAPNGTATSATLSWTGLSEGAYLSRLSLGDNGIRTWVNVQVGAASAAPSGAPQVAFADGVPAA</sequence>
<name>A0ABU0PNV2_9MICC</name>
<keyword evidence="2 5" id="KW-0645">Protease</keyword>
<dbReference type="Pfam" id="PF02225">
    <property type="entry name" value="PA"/>
    <property type="match status" value="1"/>
</dbReference>
<dbReference type="GO" id="GO:0006508">
    <property type="term" value="P:proteolysis"/>
    <property type="evidence" value="ECO:0007669"/>
    <property type="project" value="UniProtKB-KW"/>
</dbReference>
<evidence type="ECO:0000313" key="11">
    <source>
        <dbReference type="Proteomes" id="UP001236806"/>
    </source>
</evidence>
<dbReference type="EMBL" id="JAUSXB010000001">
    <property type="protein sequence ID" value="MDQ0675659.1"/>
    <property type="molecule type" value="Genomic_DNA"/>
</dbReference>
<dbReference type="InterPro" id="IPR041469">
    <property type="entry name" value="Subtilisin-like_FN3"/>
</dbReference>
<accession>A0ABU0PNV2</accession>
<feature type="domain" description="PA" evidence="7">
    <location>
        <begin position="489"/>
        <end position="571"/>
    </location>
</feature>
<feature type="domain" description="Inhibitor I9" evidence="8">
    <location>
        <begin position="131"/>
        <end position="186"/>
    </location>
</feature>
<dbReference type="Gene3D" id="3.50.30.30">
    <property type="match status" value="1"/>
</dbReference>
<dbReference type="GO" id="GO:0008233">
    <property type="term" value="F:peptidase activity"/>
    <property type="evidence" value="ECO:0007669"/>
    <property type="project" value="UniProtKB-KW"/>
</dbReference>
<evidence type="ECO:0000256" key="4">
    <source>
        <dbReference type="ARBA" id="ARBA00022825"/>
    </source>
</evidence>
<dbReference type="PRINTS" id="PR00723">
    <property type="entry name" value="SUBTILISIN"/>
</dbReference>
<dbReference type="Gene3D" id="2.60.120.380">
    <property type="match status" value="1"/>
</dbReference>
<keyword evidence="11" id="KW-1185">Reference proteome</keyword>
<dbReference type="InterPro" id="IPR000209">
    <property type="entry name" value="Peptidase_S8/S53_dom"/>
</dbReference>
<evidence type="ECO:0000256" key="2">
    <source>
        <dbReference type="ARBA" id="ARBA00022670"/>
    </source>
</evidence>
<dbReference type="Gene3D" id="2.60.40.2310">
    <property type="match status" value="1"/>
</dbReference>
<dbReference type="Pfam" id="PF05922">
    <property type="entry name" value="Inhibitor_I9"/>
    <property type="match status" value="1"/>
</dbReference>
<dbReference type="InterPro" id="IPR015500">
    <property type="entry name" value="Peptidase_S8_subtilisin-rel"/>
</dbReference>
<evidence type="ECO:0000259" key="8">
    <source>
        <dbReference type="Pfam" id="PF05922"/>
    </source>
</evidence>
<reference evidence="10 11" key="1">
    <citation type="submission" date="2023-07" db="EMBL/GenBank/DDBJ databases">
        <title>Comparative genomics of wheat-associated soil bacteria to identify genetic determinants of phenazine resistance.</title>
        <authorList>
            <person name="Mouncey N."/>
        </authorList>
    </citation>
    <scope>NUCLEOTIDE SEQUENCE [LARGE SCALE GENOMIC DNA]</scope>
    <source>
        <strain evidence="10 11">W1I3</strain>
    </source>
</reference>
<keyword evidence="3 5" id="KW-0378">Hydrolase</keyword>
<evidence type="ECO:0000256" key="1">
    <source>
        <dbReference type="ARBA" id="ARBA00011073"/>
    </source>
</evidence>
<evidence type="ECO:0000256" key="5">
    <source>
        <dbReference type="PROSITE-ProRule" id="PRU01240"/>
    </source>
</evidence>
<feature type="active site" description="Charge relay system" evidence="5">
    <location>
        <position position="654"/>
    </location>
</feature>
<dbReference type="PROSITE" id="PS00138">
    <property type="entry name" value="SUBTILASE_SER"/>
    <property type="match status" value="1"/>
</dbReference>
<comment type="caution">
    <text evidence="10">The sequence shown here is derived from an EMBL/GenBank/DDBJ whole genome shotgun (WGS) entry which is preliminary data.</text>
</comment>
<feature type="active site" description="Charge relay system" evidence="5">
    <location>
        <position position="328"/>
    </location>
</feature>
<protein>
    <submittedName>
        <fullName evidence="10">Subtilisin family serine protease</fullName>
    </submittedName>
</protein>
<evidence type="ECO:0000259" key="7">
    <source>
        <dbReference type="Pfam" id="PF02225"/>
    </source>
</evidence>
<evidence type="ECO:0000256" key="3">
    <source>
        <dbReference type="ARBA" id="ARBA00022801"/>
    </source>
</evidence>
<dbReference type="Pfam" id="PF00082">
    <property type="entry name" value="Peptidase_S8"/>
    <property type="match status" value="1"/>
</dbReference>
<organism evidence="10 11">
    <name type="scientific">Pseudarthrobacter siccitolerans</name>
    <dbReference type="NCBI Taxonomy" id="861266"/>
    <lineage>
        <taxon>Bacteria</taxon>
        <taxon>Bacillati</taxon>
        <taxon>Actinomycetota</taxon>
        <taxon>Actinomycetes</taxon>
        <taxon>Micrococcales</taxon>
        <taxon>Micrococcaceae</taxon>
        <taxon>Pseudarthrobacter</taxon>
    </lineage>
</organism>
<proteinExistence type="inferred from homology"/>
<dbReference type="PROSITE" id="PS51892">
    <property type="entry name" value="SUBTILASE"/>
    <property type="match status" value="1"/>
</dbReference>
<dbReference type="SUPFAM" id="SSF52743">
    <property type="entry name" value="Subtilisin-like"/>
    <property type="match status" value="1"/>
</dbReference>
<dbReference type="InterPro" id="IPR023828">
    <property type="entry name" value="Peptidase_S8_Ser-AS"/>
</dbReference>
<dbReference type="Gene3D" id="3.40.50.200">
    <property type="entry name" value="Peptidase S8/S53 domain"/>
    <property type="match status" value="1"/>
</dbReference>
<keyword evidence="4 5" id="KW-0720">Serine protease</keyword>
<dbReference type="InterPro" id="IPR036852">
    <property type="entry name" value="Peptidase_S8/S53_dom_sf"/>
</dbReference>
<dbReference type="InterPro" id="IPR010259">
    <property type="entry name" value="S8pro/Inhibitor_I9"/>
</dbReference>